<evidence type="ECO:0000256" key="6">
    <source>
        <dbReference type="ARBA" id="ARBA00022989"/>
    </source>
</evidence>
<evidence type="ECO:0000256" key="9">
    <source>
        <dbReference type="RuleBase" id="RU365067"/>
    </source>
</evidence>
<dbReference type="PANTHER" id="PTHR13117">
    <property type="entry name" value="ENDOPLASMIC RETICULUM MULTISPAN TRANSMEMBRANE PROTEIN-RELATED"/>
    <property type="match status" value="1"/>
</dbReference>
<dbReference type="GO" id="GO:0005789">
    <property type="term" value="C:endoplasmic reticulum membrane"/>
    <property type="evidence" value="ECO:0007669"/>
    <property type="project" value="UniProtKB-SubCell"/>
</dbReference>
<evidence type="ECO:0000256" key="5">
    <source>
        <dbReference type="ARBA" id="ARBA00022824"/>
    </source>
</evidence>
<evidence type="ECO:0000256" key="4">
    <source>
        <dbReference type="ARBA" id="ARBA00022692"/>
    </source>
</evidence>
<keyword evidence="4 9" id="KW-0812">Transmembrane</keyword>
<sequence length="560" mass="63861">MGRNLLMSSLENASFNIIFQILFRCVTFIINAWVIRNVGHEVLGIMNVRLLLLESTILFLSREPFNRACLGQKDEFTWSHIINQIWLSVPLSCILSIVFVYIWLHILPLGNPEYAFQYTFGCWSVALSCVLELCSANMALAAQLFCFVKLKVALDTFHIFVRTTLFLSIIVYDKSFALIAFSVAQVGSIGAIVISYYVFFYWYIKNKPLYAKGALKSKIVPEPILHRLYDNMEDFQFTSLKDFLPKYLGTINSTFSKKLSTLTISFAKQGVVKQLLTEGEKYVMSVNPVMSFSEQATYDVVNNLGSLAARFIFRPIEDSSYFYFTQMVSRELPLHKQDKYKIQESCTVLSHVCKTVTSIGLIVLVFGQSYSRTLLMLYGGEAFVASGLPVQLLRSHCLAIVLLAINGVTECYTFATMTSAQLNSYNYVMVFFSVSFLFLSYALTYVFGPVGFIISNCINMFARIMHSIHFISNKYKDTDYTPLKGLYVGKFFLITLFIAGCICKFSENMLSYHSVITHIFIGAIGLAFVLLAWTYENKEICIQMYKKFFKKDDNKKHSQD</sequence>
<dbReference type="EMBL" id="JBEDNZ010000009">
    <property type="protein sequence ID" value="KAL0838780.1"/>
    <property type="molecule type" value="Genomic_DNA"/>
</dbReference>
<comment type="pathway">
    <text evidence="2">Protein modification; protein glycosylation.</text>
</comment>
<comment type="caution">
    <text evidence="9">Lacks conserved residue(s) required for the propagation of feature annotation.</text>
</comment>
<proteinExistence type="inferred from homology"/>
<evidence type="ECO:0000256" key="2">
    <source>
        <dbReference type="ARBA" id="ARBA00004922"/>
    </source>
</evidence>
<evidence type="ECO:0000313" key="11">
    <source>
        <dbReference type="Proteomes" id="UP001549921"/>
    </source>
</evidence>
<comment type="subcellular location">
    <subcellularLocation>
        <location evidence="1 9">Endoplasmic reticulum membrane</location>
        <topology evidence="1 9">Multi-pass membrane protein</topology>
    </subcellularLocation>
</comment>
<feature type="transmembrane region" description="Helical" evidence="9">
    <location>
        <begin position="346"/>
        <end position="367"/>
    </location>
</feature>
<dbReference type="InterPro" id="IPR007594">
    <property type="entry name" value="RFT1"/>
</dbReference>
<feature type="transmembrane region" description="Helical" evidence="9">
    <location>
        <begin position="178"/>
        <end position="204"/>
    </location>
</feature>
<organism evidence="10 11">
    <name type="scientific">Loxostege sticticalis</name>
    <name type="common">Beet webworm moth</name>
    <dbReference type="NCBI Taxonomy" id="481309"/>
    <lineage>
        <taxon>Eukaryota</taxon>
        <taxon>Metazoa</taxon>
        <taxon>Ecdysozoa</taxon>
        <taxon>Arthropoda</taxon>
        <taxon>Hexapoda</taxon>
        <taxon>Insecta</taxon>
        <taxon>Pterygota</taxon>
        <taxon>Neoptera</taxon>
        <taxon>Endopterygota</taxon>
        <taxon>Lepidoptera</taxon>
        <taxon>Glossata</taxon>
        <taxon>Ditrysia</taxon>
        <taxon>Pyraloidea</taxon>
        <taxon>Crambidae</taxon>
        <taxon>Pyraustinae</taxon>
        <taxon>Loxostege</taxon>
    </lineage>
</organism>
<keyword evidence="5" id="KW-0256">Endoplasmic reticulum</keyword>
<name>A0ABD0T6E8_LOXSC</name>
<dbReference type="AlphaFoldDB" id="A0ABD0T6E8"/>
<evidence type="ECO:0000256" key="3">
    <source>
        <dbReference type="ARBA" id="ARBA00010288"/>
    </source>
</evidence>
<feature type="transmembrane region" description="Helical" evidence="9">
    <location>
        <begin position="81"/>
        <end position="104"/>
    </location>
</feature>
<feature type="transmembrane region" description="Helical" evidence="9">
    <location>
        <begin position="116"/>
        <end position="140"/>
    </location>
</feature>
<evidence type="ECO:0000313" key="10">
    <source>
        <dbReference type="EMBL" id="KAL0838780.1"/>
    </source>
</evidence>
<reference evidence="10 11" key="1">
    <citation type="submission" date="2024-06" db="EMBL/GenBank/DDBJ databases">
        <title>A chromosome-level genome assembly of beet webworm, Loxostege sticticalis.</title>
        <authorList>
            <person name="Zhang Y."/>
        </authorList>
    </citation>
    <scope>NUCLEOTIDE SEQUENCE [LARGE SCALE GENOMIC DNA]</scope>
    <source>
        <strain evidence="10">AQ028</strain>
        <tissue evidence="10">Male pupae</tissue>
    </source>
</reference>
<protein>
    <recommendedName>
        <fullName evidence="9">Protein RFT1 homolog</fullName>
    </recommendedName>
</protein>
<dbReference type="Proteomes" id="UP001549921">
    <property type="component" value="Unassembled WGS sequence"/>
</dbReference>
<feature type="transmembrane region" description="Helical" evidence="9">
    <location>
        <begin position="515"/>
        <end position="535"/>
    </location>
</feature>
<keyword evidence="7 9" id="KW-0472">Membrane</keyword>
<evidence type="ECO:0000256" key="7">
    <source>
        <dbReference type="ARBA" id="ARBA00023136"/>
    </source>
</evidence>
<dbReference type="PANTHER" id="PTHR13117:SF5">
    <property type="entry name" value="PROTEIN RFT1 HOMOLOG"/>
    <property type="match status" value="1"/>
</dbReference>
<comment type="similarity">
    <text evidence="3 9">Belongs to the RFT1 family.</text>
</comment>
<evidence type="ECO:0000256" key="8">
    <source>
        <dbReference type="ARBA" id="ARBA00045912"/>
    </source>
</evidence>
<gene>
    <name evidence="10" type="ORF">ABMA28_016827</name>
</gene>
<evidence type="ECO:0000256" key="1">
    <source>
        <dbReference type="ARBA" id="ARBA00004477"/>
    </source>
</evidence>
<keyword evidence="6 9" id="KW-1133">Transmembrane helix</keyword>
<comment type="function">
    <text evidence="8 9">Intramembrane glycolipid transporter that operates in the biosynthetic pathway of dolichol-linked oligosaccharides, the glycan precursors employed in protein asparagine (N)-glycosylation. The sequential addition of sugars to dolichol pyrophosphate produces dolichol-linked oligosaccharides containing fourteen sugars, including two GlcNAcs, nine mannoses and three glucoses. Once assembled, the oligosaccharide is transferred from the lipid to nascent proteins by oligosaccharyltransferases. The assembly of dolichol-linked oligosaccharides begins on the cytosolic side of the endoplasmic reticulum membrane and finishes in its lumen. RFT1 could mediate the translocation of the cytosolically oriented intermediate DolPP-GlcNAc2Man5, produced by ALG11, into the ER lumen where dolichol-linked oligosaccharides assembly continues. However, the intramembrane lipid transporter activity could not be confirmed in vitro.</text>
</comment>
<comment type="caution">
    <text evidence="10">The sequence shown here is derived from an EMBL/GenBank/DDBJ whole genome shotgun (WGS) entry which is preliminary data.</text>
</comment>
<feature type="transmembrane region" description="Helical" evidence="9">
    <location>
        <begin position="393"/>
        <end position="415"/>
    </location>
</feature>
<accession>A0ABD0T6E8</accession>
<feature type="transmembrane region" description="Helical" evidence="9">
    <location>
        <begin position="485"/>
        <end position="503"/>
    </location>
</feature>
<dbReference type="Pfam" id="PF04506">
    <property type="entry name" value="Rft-1"/>
    <property type="match status" value="1"/>
</dbReference>
<feature type="transmembrane region" description="Helical" evidence="9">
    <location>
        <begin position="12"/>
        <end position="36"/>
    </location>
</feature>